<feature type="compositionally biased region" description="Basic and acidic residues" evidence="1">
    <location>
        <begin position="82"/>
        <end position="91"/>
    </location>
</feature>
<accession>A0A6A5ZDY6</accession>
<keyword evidence="3" id="KW-1185">Reference proteome</keyword>
<name>A0A6A5ZDY6_9PLEO</name>
<feature type="compositionally biased region" description="Low complexity" evidence="1">
    <location>
        <begin position="56"/>
        <end position="66"/>
    </location>
</feature>
<feature type="region of interest" description="Disordered" evidence="1">
    <location>
        <begin position="1"/>
        <end position="104"/>
    </location>
</feature>
<organism evidence="2 3">
    <name type="scientific">Lophiotrema nucula</name>
    <dbReference type="NCBI Taxonomy" id="690887"/>
    <lineage>
        <taxon>Eukaryota</taxon>
        <taxon>Fungi</taxon>
        <taxon>Dikarya</taxon>
        <taxon>Ascomycota</taxon>
        <taxon>Pezizomycotina</taxon>
        <taxon>Dothideomycetes</taxon>
        <taxon>Pleosporomycetidae</taxon>
        <taxon>Pleosporales</taxon>
        <taxon>Lophiotremataceae</taxon>
        <taxon>Lophiotrema</taxon>
    </lineage>
</organism>
<gene>
    <name evidence="2" type="ORF">BDV96DRAFT_571636</name>
</gene>
<reference evidence="2" key="1">
    <citation type="journal article" date="2020" name="Stud. Mycol.">
        <title>101 Dothideomycetes genomes: a test case for predicting lifestyles and emergence of pathogens.</title>
        <authorList>
            <person name="Haridas S."/>
            <person name="Albert R."/>
            <person name="Binder M."/>
            <person name="Bloem J."/>
            <person name="Labutti K."/>
            <person name="Salamov A."/>
            <person name="Andreopoulos B."/>
            <person name="Baker S."/>
            <person name="Barry K."/>
            <person name="Bills G."/>
            <person name="Bluhm B."/>
            <person name="Cannon C."/>
            <person name="Castanera R."/>
            <person name="Culley D."/>
            <person name="Daum C."/>
            <person name="Ezra D."/>
            <person name="Gonzalez J."/>
            <person name="Henrissat B."/>
            <person name="Kuo A."/>
            <person name="Liang C."/>
            <person name="Lipzen A."/>
            <person name="Lutzoni F."/>
            <person name="Magnuson J."/>
            <person name="Mondo S."/>
            <person name="Nolan M."/>
            <person name="Ohm R."/>
            <person name="Pangilinan J."/>
            <person name="Park H.-J."/>
            <person name="Ramirez L."/>
            <person name="Alfaro M."/>
            <person name="Sun H."/>
            <person name="Tritt A."/>
            <person name="Yoshinaga Y."/>
            <person name="Zwiers L.-H."/>
            <person name="Turgeon B."/>
            <person name="Goodwin S."/>
            <person name="Spatafora J."/>
            <person name="Crous P."/>
            <person name="Grigoriev I."/>
        </authorList>
    </citation>
    <scope>NUCLEOTIDE SEQUENCE</scope>
    <source>
        <strain evidence="2">CBS 627.86</strain>
    </source>
</reference>
<proteinExistence type="predicted"/>
<evidence type="ECO:0000313" key="3">
    <source>
        <dbReference type="Proteomes" id="UP000799770"/>
    </source>
</evidence>
<protein>
    <submittedName>
        <fullName evidence="2">Uncharacterized protein</fullName>
    </submittedName>
</protein>
<dbReference type="EMBL" id="ML977319">
    <property type="protein sequence ID" value="KAF2117143.1"/>
    <property type="molecule type" value="Genomic_DNA"/>
</dbReference>
<sequence length="168" mass="18691">MPLRLLTRGGDDRHMRSSYPHPYQAHGFAHQGHAPHLAGYPVSTPPSDPRYNRIKASPSSHHAPSPLVKQEAGIKAEPGVEVQERDRRYARDPSLIMGASIPHHRESLRVSTPPAVMMPPEIDTSEFVNADDDELAARIEAEERAMKLQAMRQEMAKRNKIKAPNGNA</sequence>
<evidence type="ECO:0000313" key="2">
    <source>
        <dbReference type="EMBL" id="KAF2117143.1"/>
    </source>
</evidence>
<evidence type="ECO:0000256" key="1">
    <source>
        <dbReference type="SAM" id="MobiDB-lite"/>
    </source>
</evidence>
<dbReference type="AlphaFoldDB" id="A0A6A5ZDY6"/>
<dbReference type="Proteomes" id="UP000799770">
    <property type="component" value="Unassembled WGS sequence"/>
</dbReference>